<sequence>MREISVQRLKEGDVLAKEIYSSSGKILLGKGVVLKPQFIYRLKQMEMYSVYIEDDLTSDIIIEDVISDKHRFEAMRAIEKSCKTIQDDKNKEINIKEAVSNIVQDILFQREIMISLMDMRNMDNQVYAHSVNVCVLSCVLGKGLGLPIEKLNELAQGALLHDVGVVNLPAEILNKRSKLTDEERELYNSHTTQGYELIRNKAQTSIIVAHMAYQHHEWTNGKGYPRQLKGNALHPLAEIVAIADFYDCLIHGSPGIPRVLPHVACEILMANAGVRFRKELIHIFLQYIASYPTGYTVKLNNGDTGVIVGQNKGLPMRPIVRVFEGNRPQVRVTEYDLAKELTLFINYVIE</sequence>
<name>A0A1G8AIK3_9FIRM</name>
<dbReference type="AlphaFoldDB" id="A0A1G8AIK3"/>
<dbReference type="RefSeq" id="WP_092333114.1">
    <property type="nucleotide sequence ID" value="NZ_FNCP01000011.1"/>
</dbReference>
<protein>
    <submittedName>
        <fullName evidence="2">HD-GYP domain, c-di-GMP phosphodiesterase class II (Or its inactivated variant)</fullName>
    </submittedName>
</protein>
<dbReference type="SUPFAM" id="SSF109604">
    <property type="entry name" value="HD-domain/PDEase-like"/>
    <property type="match status" value="1"/>
</dbReference>
<dbReference type="InterPro" id="IPR003607">
    <property type="entry name" value="HD/PDEase_dom"/>
</dbReference>
<keyword evidence="3" id="KW-1185">Reference proteome</keyword>
<reference evidence="3" key="1">
    <citation type="submission" date="2016-10" db="EMBL/GenBank/DDBJ databases">
        <authorList>
            <person name="Varghese N."/>
            <person name="Submissions S."/>
        </authorList>
    </citation>
    <scope>NUCLEOTIDE SEQUENCE [LARGE SCALE GENOMIC DNA]</scope>
    <source>
        <strain evidence="3">DSM 8344</strain>
    </source>
</reference>
<dbReference type="OrthoDB" id="9798833at2"/>
<evidence type="ECO:0000313" key="2">
    <source>
        <dbReference type="EMBL" id="SDH20663.1"/>
    </source>
</evidence>
<evidence type="ECO:0000313" key="3">
    <source>
        <dbReference type="Proteomes" id="UP000198656"/>
    </source>
</evidence>
<organism evidence="2 3">
    <name type="scientific">Desulfosporosinus hippei DSM 8344</name>
    <dbReference type="NCBI Taxonomy" id="1121419"/>
    <lineage>
        <taxon>Bacteria</taxon>
        <taxon>Bacillati</taxon>
        <taxon>Bacillota</taxon>
        <taxon>Clostridia</taxon>
        <taxon>Eubacteriales</taxon>
        <taxon>Desulfitobacteriaceae</taxon>
        <taxon>Desulfosporosinus</taxon>
    </lineage>
</organism>
<dbReference type="STRING" id="1121419.SAMN05443529_11113"/>
<dbReference type="Proteomes" id="UP000198656">
    <property type="component" value="Unassembled WGS sequence"/>
</dbReference>
<dbReference type="Pfam" id="PF13487">
    <property type="entry name" value="HD_5"/>
    <property type="match status" value="1"/>
</dbReference>
<evidence type="ECO:0000259" key="1">
    <source>
        <dbReference type="PROSITE" id="PS51832"/>
    </source>
</evidence>
<proteinExistence type="predicted"/>
<dbReference type="PANTHER" id="PTHR43155">
    <property type="entry name" value="CYCLIC DI-GMP PHOSPHODIESTERASE PA4108-RELATED"/>
    <property type="match status" value="1"/>
</dbReference>
<gene>
    <name evidence="2" type="ORF">SAMN05443529_11113</name>
</gene>
<dbReference type="Gene3D" id="1.10.3210.10">
    <property type="entry name" value="Hypothetical protein af1432"/>
    <property type="match status" value="1"/>
</dbReference>
<dbReference type="PANTHER" id="PTHR43155:SF2">
    <property type="entry name" value="CYCLIC DI-GMP PHOSPHODIESTERASE PA4108"/>
    <property type="match status" value="1"/>
</dbReference>
<feature type="domain" description="HD-GYP" evidence="1">
    <location>
        <begin position="104"/>
        <end position="300"/>
    </location>
</feature>
<dbReference type="EMBL" id="FNCP01000011">
    <property type="protein sequence ID" value="SDH20663.1"/>
    <property type="molecule type" value="Genomic_DNA"/>
</dbReference>
<accession>A0A1G8AIK3</accession>
<dbReference type="CDD" id="cd00077">
    <property type="entry name" value="HDc"/>
    <property type="match status" value="1"/>
</dbReference>
<dbReference type="InterPro" id="IPR037522">
    <property type="entry name" value="HD_GYP_dom"/>
</dbReference>
<dbReference type="PROSITE" id="PS51832">
    <property type="entry name" value="HD_GYP"/>
    <property type="match status" value="1"/>
</dbReference>